<dbReference type="RefSeq" id="WP_106611415.1">
    <property type="nucleotide sequence ID" value="NZ_JAUSTO010000012.1"/>
</dbReference>
<dbReference type="InterPro" id="IPR036390">
    <property type="entry name" value="WH_DNA-bd_sf"/>
</dbReference>
<dbReference type="GO" id="GO:0005829">
    <property type="term" value="C:cytosol"/>
    <property type="evidence" value="ECO:0007669"/>
    <property type="project" value="TreeGrafter"/>
</dbReference>
<dbReference type="EMBL" id="JAUSTO010000012">
    <property type="protein sequence ID" value="MDQ0153108.1"/>
    <property type="molecule type" value="Genomic_DNA"/>
</dbReference>
<evidence type="ECO:0000313" key="2">
    <source>
        <dbReference type="Proteomes" id="UP001241537"/>
    </source>
</evidence>
<dbReference type="PANTHER" id="PTHR33221:SF15">
    <property type="entry name" value="HTH-TYPE TRANSCRIPTIONAL REGULATOR YWGB-RELATED"/>
    <property type="match status" value="1"/>
</dbReference>
<dbReference type="GO" id="GO:0003700">
    <property type="term" value="F:DNA-binding transcription factor activity"/>
    <property type="evidence" value="ECO:0007669"/>
    <property type="project" value="TreeGrafter"/>
</dbReference>
<dbReference type="AlphaFoldDB" id="A0AAE3VBN8"/>
<keyword evidence="2" id="KW-1185">Reference proteome</keyword>
<dbReference type="PANTHER" id="PTHR33221">
    <property type="entry name" value="WINGED HELIX-TURN-HELIX TRANSCRIPTIONAL REGULATOR, RRF2 FAMILY"/>
    <property type="match status" value="1"/>
</dbReference>
<evidence type="ECO:0000313" key="1">
    <source>
        <dbReference type="EMBL" id="MDQ0153108.1"/>
    </source>
</evidence>
<dbReference type="Proteomes" id="UP001241537">
    <property type="component" value="Unassembled WGS sequence"/>
</dbReference>
<dbReference type="InterPro" id="IPR000944">
    <property type="entry name" value="Tscrpt_reg_Rrf2"/>
</dbReference>
<comment type="caution">
    <text evidence="1">The sequence shown here is derived from an EMBL/GenBank/DDBJ whole genome shotgun (WGS) entry which is preliminary data.</text>
</comment>
<protein>
    <submittedName>
        <fullName evidence="1">Rrf2 family protein</fullName>
    </submittedName>
</protein>
<dbReference type="InterPro" id="IPR036388">
    <property type="entry name" value="WH-like_DNA-bd_sf"/>
</dbReference>
<dbReference type="Gene3D" id="1.10.10.10">
    <property type="entry name" value="Winged helix-like DNA-binding domain superfamily/Winged helix DNA-binding domain"/>
    <property type="match status" value="1"/>
</dbReference>
<dbReference type="Pfam" id="PF02082">
    <property type="entry name" value="Rrf2"/>
    <property type="match status" value="1"/>
</dbReference>
<dbReference type="SUPFAM" id="SSF46785">
    <property type="entry name" value="Winged helix' DNA-binding domain"/>
    <property type="match status" value="1"/>
</dbReference>
<proteinExistence type="predicted"/>
<reference evidence="1" key="1">
    <citation type="submission" date="2023-07" db="EMBL/GenBank/DDBJ databases">
        <title>Genomic Encyclopedia of Type Strains, Phase IV (KMG-IV): sequencing the most valuable type-strain genomes for metagenomic binning, comparative biology and taxonomic classification.</title>
        <authorList>
            <person name="Goeker M."/>
        </authorList>
    </citation>
    <scope>NUCLEOTIDE SEQUENCE</scope>
    <source>
        <strain evidence="1">DSM 19659</strain>
    </source>
</reference>
<gene>
    <name evidence="1" type="ORF">J2S20_001817</name>
</gene>
<accession>A0AAE3VBN8</accession>
<organism evidence="1 2">
    <name type="scientific">Moryella indoligenes</name>
    <dbReference type="NCBI Taxonomy" id="371674"/>
    <lineage>
        <taxon>Bacteria</taxon>
        <taxon>Bacillati</taxon>
        <taxon>Bacillota</taxon>
        <taxon>Clostridia</taxon>
        <taxon>Lachnospirales</taxon>
        <taxon>Lachnospiraceae</taxon>
        <taxon>Moryella</taxon>
    </lineage>
</organism>
<sequence length="167" mass="19468">MHKKQEKNTFSLIFFRKEGIYLLITREVDYALRILRDLSDGNLHVMKELCEREMVPHKFAYKIIRKLADAKLIQATRGVGGGVRLTADLSQITLYDLLKIIDPGRHISACTAANYQCEWRERDKRICRMHIQLSRIERVFNTELKRNSLQTLLFGDDLPENSGTTMK</sequence>
<name>A0AAE3VBN8_9FIRM</name>
<dbReference type="PROSITE" id="PS51197">
    <property type="entry name" value="HTH_RRF2_2"/>
    <property type="match status" value="1"/>
</dbReference>